<feature type="domain" description="Luciferase-like" evidence="5">
    <location>
        <begin position="28"/>
        <end position="332"/>
    </location>
</feature>
<evidence type="ECO:0000313" key="6">
    <source>
        <dbReference type="EMBL" id="UQN13872.1"/>
    </source>
</evidence>
<reference evidence="6" key="1">
    <citation type="submission" date="2022-05" db="EMBL/GenBank/DDBJ databases">
        <title>Complete genome sequence of toluene-degrading Gulosibacter sediminis strain ACHW.36C.</title>
        <authorList>
            <person name="Wai A.C."/>
            <person name="Lai G.K."/>
            <person name="Griffin S.D."/>
            <person name="Leung F.C."/>
        </authorList>
    </citation>
    <scope>NUCLEOTIDE SEQUENCE [LARGE SCALE GENOMIC DNA]</scope>
    <source>
        <strain evidence="6">ACHW.36C</strain>
    </source>
</reference>
<dbReference type="SUPFAM" id="SSF51679">
    <property type="entry name" value="Bacterial luciferase-like"/>
    <property type="match status" value="1"/>
</dbReference>
<dbReference type="Gene3D" id="3.20.20.30">
    <property type="entry name" value="Luciferase-like domain"/>
    <property type="match status" value="1"/>
</dbReference>
<sequence length="404" mass="42840">MTSKFSIGLAAKGAGWHAGADAVGSFAPQDPAAWAKLAQAADEAGIDVLTIEDSLAPLGTSASFDSFMLTNWLAPQTTRIGLVPTATTSLLEPFHTATAVATLDYTSEGRAAVRLRTGGFASESAAVGREDTLGNIREARALPTEEFERLIADRFGEGVEFAEVVRLLWDSWEDDAEIRDLATSRFIDRERIHNPEFTGKHFSVFGASITPRPPQGQPPVFSLAHTHTPYRFAAVTADVVLITPETEGTLEEIRAALAAGASAVDRQGSPLKVWVDYNILIADADDADDDAAARLAELDAAGGEFVSDAGLIAGTAEQVATRILELRDTGIDGIRVRPLVTDRDTEAFISEVLPKLRDGGVEVAEGANLRERLGLVPAANRFVATPPFTANAASVTASTEEISA</sequence>
<protein>
    <submittedName>
        <fullName evidence="6">LLM class flavin-dependent oxidoreductase</fullName>
    </submittedName>
</protein>
<organism evidence="6">
    <name type="scientific">Gulosibacter sediminis</name>
    <dbReference type="NCBI Taxonomy" id="1729695"/>
    <lineage>
        <taxon>Bacteria</taxon>
        <taxon>Bacillati</taxon>
        <taxon>Actinomycetota</taxon>
        <taxon>Actinomycetes</taxon>
        <taxon>Micrococcales</taxon>
        <taxon>Microbacteriaceae</taxon>
        <taxon>Gulosibacter</taxon>
    </lineage>
</organism>
<dbReference type="Pfam" id="PF00296">
    <property type="entry name" value="Bac_luciferase"/>
    <property type="match status" value="1"/>
</dbReference>
<keyword evidence="3" id="KW-0560">Oxidoreductase</keyword>
<dbReference type="InterPro" id="IPR051260">
    <property type="entry name" value="Diverse_substr_monoxygenases"/>
</dbReference>
<dbReference type="EMBL" id="CP097160">
    <property type="protein sequence ID" value="UQN13872.1"/>
    <property type="molecule type" value="Genomic_DNA"/>
</dbReference>
<evidence type="ECO:0000259" key="5">
    <source>
        <dbReference type="Pfam" id="PF00296"/>
    </source>
</evidence>
<accession>A0ABY4MUL9</accession>
<dbReference type="InterPro" id="IPR011251">
    <property type="entry name" value="Luciferase-like_dom"/>
</dbReference>
<dbReference type="PANTHER" id="PTHR30011:SF16">
    <property type="entry name" value="C2H2 FINGER DOMAIN TRANSCRIPTION FACTOR (EUROFUNG)-RELATED"/>
    <property type="match status" value="1"/>
</dbReference>
<keyword evidence="1" id="KW-0285">Flavoprotein</keyword>
<keyword evidence="2" id="KW-0288">FMN</keyword>
<evidence type="ECO:0000256" key="1">
    <source>
        <dbReference type="ARBA" id="ARBA00022630"/>
    </source>
</evidence>
<evidence type="ECO:0000256" key="4">
    <source>
        <dbReference type="ARBA" id="ARBA00023033"/>
    </source>
</evidence>
<proteinExistence type="predicted"/>
<dbReference type="PANTHER" id="PTHR30011">
    <property type="entry name" value="ALKANESULFONATE MONOOXYGENASE-RELATED"/>
    <property type="match status" value="1"/>
</dbReference>
<keyword evidence="4" id="KW-0503">Monooxygenase</keyword>
<name>A0ABY4MUL9_9MICO</name>
<dbReference type="InterPro" id="IPR036661">
    <property type="entry name" value="Luciferase-like_sf"/>
</dbReference>
<evidence type="ECO:0000256" key="2">
    <source>
        <dbReference type="ARBA" id="ARBA00022643"/>
    </source>
</evidence>
<evidence type="ECO:0000256" key="3">
    <source>
        <dbReference type="ARBA" id="ARBA00023002"/>
    </source>
</evidence>
<gene>
    <name evidence="6" type="ORF">M3M28_07270</name>
</gene>